<dbReference type="Gene3D" id="1.10.287.470">
    <property type="entry name" value="Helix hairpin bin"/>
    <property type="match status" value="1"/>
</dbReference>
<dbReference type="InterPro" id="IPR050465">
    <property type="entry name" value="UPF0194_transport"/>
</dbReference>
<dbReference type="Gene3D" id="2.40.50.100">
    <property type="match status" value="1"/>
</dbReference>
<proteinExistence type="inferred from homology"/>
<dbReference type="InterPro" id="IPR058792">
    <property type="entry name" value="Beta-barrel_RND_2"/>
</dbReference>
<dbReference type="GO" id="GO:0015562">
    <property type="term" value="F:efflux transmembrane transporter activity"/>
    <property type="evidence" value="ECO:0007669"/>
    <property type="project" value="InterPro"/>
</dbReference>
<keyword evidence="6" id="KW-0472">Membrane</keyword>
<feature type="region of interest" description="Disordered" evidence="5">
    <location>
        <begin position="343"/>
        <end position="382"/>
    </location>
</feature>
<dbReference type="Gene3D" id="2.40.30.170">
    <property type="match status" value="1"/>
</dbReference>
<dbReference type="SUPFAM" id="SSF111369">
    <property type="entry name" value="HlyD-like secretion proteins"/>
    <property type="match status" value="1"/>
</dbReference>
<evidence type="ECO:0000259" key="8">
    <source>
        <dbReference type="Pfam" id="PF25917"/>
    </source>
</evidence>
<feature type="transmembrane region" description="Helical" evidence="6">
    <location>
        <begin position="35"/>
        <end position="53"/>
    </location>
</feature>
<dbReference type="EMBL" id="CP011412">
    <property type="protein sequence ID" value="AKH20976.1"/>
    <property type="molecule type" value="Genomic_DNA"/>
</dbReference>
<dbReference type="Pfam" id="PF25954">
    <property type="entry name" value="Beta-barrel_RND_2"/>
    <property type="match status" value="1"/>
</dbReference>
<comment type="subcellular location">
    <subcellularLocation>
        <location evidence="1">Cell envelope</location>
    </subcellularLocation>
</comment>
<evidence type="ECO:0000256" key="6">
    <source>
        <dbReference type="SAM" id="Phobius"/>
    </source>
</evidence>
<comment type="similarity">
    <text evidence="2">Belongs to the membrane fusion protein (MFP) (TC 8.A.1) family.</text>
</comment>
<evidence type="ECO:0000256" key="2">
    <source>
        <dbReference type="ARBA" id="ARBA00009477"/>
    </source>
</evidence>
<evidence type="ECO:0000313" key="10">
    <source>
        <dbReference type="EMBL" id="AKH20976.1"/>
    </source>
</evidence>
<feature type="coiled-coil region" evidence="4">
    <location>
        <begin position="121"/>
        <end position="200"/>
    </location>
</feature>
<evidence type="ECO:0000259" key="9">
    <source>
        <dbReference type="Pfam" id="PF25954"/>
    </source>
</evidence>
<evidence type="ECO:0000256" key="5">
    <source>
        <dbReference type="SAM" id="MobiDB-lite"/>
    </source>
</evidence>
<evidence type="ECO:0000256" key="1">
    <source>
        <dbReference type="ARBA" id="ARBA00004196"/>
    </source>
</evidence>
<dbReference type="NCBIfam" id="TIGR01730">
    <property type="entry name" value="RND_mfp"/>
    <property type="match status" value="1"/>
</dbReference>
<dbReference type="Pfam" id="PF25917">
    <property type="entry name" value="BSH_RND"/>
    <property type="match status" value="1"/>
</dbReference>
<dbReference type="KEGG" id="seds:AAY24_12145"/>
<keyword evidence="6" id="KW-1133">Transmembrane helix</keyword>
<accession>A0A0F7JWQ9</accession>
<organism evidence="10 11">
    <name type="scientific">Sedimenticola thiotaurini</name>
    <dbReference type="NCBI Taxonomy" id="1543721"/>
    <lineage>
        <taxon>Bacteria</taxon>
        <taxon>Pseudomonadati</taxon>
        <taxon>Pseudomonadota</taxon>
        <taxon>Gammaproteobacteria</taxon>
        <taxon>Chromatiales</taxon>
        <taxon>Sedimenticolaceae</taxon>
        <taxon>Sedimenticola</taxon>
    </lineage>
</organism>
<dbReference type="GO" id="GO:0016020">
    <property type="term" value="C:membrane"/>
    <property type="evidence" value="ECO:0007669"/>
    <property type="project" value="InterPro"/>
</dbReference>
<evidence type="ECO:0000256" key="3">
    <source>
        <dbReference type="ARBA" id="ARBA00023054"/>
    </source>
</evidence>
<dbReference type="PANTHER" id="PTHR32347">
    <property type="entry name" value="EFFLUX SYSTEM COMPONENT YKNX-RELATED"/>
    <property type="match status" value="1"/>
</dbReference>
<dbReference type="PANTHER" id="PTHR32347:SF14">
    <property type="entry name" value="EFFLUX SYSTEM COMPONENT YKNX-RELATED"/>
    <property type="match status" value="1"/>
</dbReference>
<dbReference type="AlphaFoldDB" id="A0A0F7JWQ9"/>
<evidence type="ECO:0000256" key="4">
    <source>
        <dbReference type="SAM" id="Coils"/>
    </source>
</evidence>
<dbReference type="PATRIC" id="fig|1543721.4.peg.2513"/>
<dbReference type="OrthoDB" id="9791520at2"/>
<gene>
    <name evidence="10" type="ORF">AAY24_12145</name>
</gene>
<dbReference type="InterPro" id="IPR058625">
    <property type="entry name" value="MdtA-like_BSH"/>
</dbReference>
<dbReference type="GO" id="GO:0030313">
    <property type="term" value="C:cell envelope"/>
    <property type="evidence" value="ECO:0007669"/>
    <property type="project" value="UniProtKB-SubCell"/>
</dbReference>
<keyword evidence="3 4" id="KW-0175">Coiled coil</keyword>
<protein>
    <submittedName>
        <fullName evidence="10">RND transporter</fullName>
    </submittedName>
</protein>
<dbReference type="Pfam" id="PF25876">
    <property type="entry name" value="HH_MFP_RND"/>
    <property type="match status" value="1"/>
</dbReference>
<dbReference type="Proteomes" id="UP000034410">
    <property type="component" value="Chromosome"/>
</dbReference>
<evidence type="ECO:0000313" key="11">
    <source>
        <dbReference type="Proteomes" id="UP000034410"/>
    </source>
</evidence>
<feature type="domain" description="CusB-like beta-barrel" evidence="9">
    <location>
        <begin position="253"/>
        <end position="325"/>
    </location>
</feature>
<keyword evidence="6" id="KW-0812">Transmembrane</keyword>
<dbReference type="InterPro" id="IPR006143">
    <property type="entry name" value="RND_pump_MFP"/>
</dbReference>
<keyword evidence="11" id="KW-1185">Reference proteome</keyword>
<sequence length="432" mass="46009">MSSDRQKPATPAGSGIRQTLGVDQPPGLQRSAVKWLLLTAVLAVIAVTAWQLFANGESQSVHYKTADVSRGSLNITVTATGTLEPVNQVEVGSEISGTINAVLVDFNDRVKQGQVLARMNTDQLQAKVDQAEASLKLARAQVKQSEATVIETRNNLNRARKLAETGMCSEQECDSAQAAYDRAVANLESAKAQVVQAQATLNAELTTLAKATIHSPIDGIVLNRDVEPGQTVAASFQTPVMFILAENLTQMELHVDVDEADVGQIAVGQEALFTVDAYAGRSFPARITEVHFASQTVDGVVTYETVLSVDNSELLLRPGMTATADILVKQVTDALLVPNAALRFSPPEPEQQTSSRGGLISNLMPRPPQAPKPREETSTANNQQQRVWVLNDGAPLPIAVTTGATDGINTEITSGAIEPGMALIIDTISSKQ</sequence>
<feature type="domain" description="Multidrug resistance protein MdtA-like alpha-helical hairpin" evidence="7">
    <location>
        <begin position="136"/>
        <end position="201"/>
    </location>
</feature>
<dbReference type="InterPro" id="IPR058624">
    <property type="entry name" value="MdtA-like_HH"/>
</dbReference>
<feature type="domain" description="Multidrug resistance protein MdtA-like barrel-sandwich hybrid" evidence="8">
    <location>
        <begin position="87"/>
        <end position="242"/>
    </location>
</feature>
<reference evidence="10 11" key="1">
    <citation type="journal article" date="2015" name="Genome Announc.">
        <title>Complete Genome Sequence of Sedimenticola thiotaurini Strain SIP-G1, a Polyphosphate- and Polyhydroxyalkanoate-Accumulating Sulfur-Oxidizing Gammaproteobacterium Isolated from Salt Marsh Sediments.</title>
        <authorList>
            <person name="Flood B.E."/>
            <person name="Jones D.S."/>
            <person name="Bailey J.V."/>
        </authorList>
    </citation>
    <scope>NUCLEOTIDE SEQUENCE [LARGE SCALE GENOMIC DNA]</scope>
    <source>
        <strain evidence="10 11">SIP-G1</strain>
    </source>
</reference>
<name>A0A0F7JWQ9_9GAMM</name>
<evidence type="ECO:0000259" key="7">
    <source>
        <dbReference type="Pfam" id="PF25876"/>
    </source>
</evidence>
<feature type="region of interest" description="Disordered" evidence="5">
    <location>
        <begin position="1"/>
        <end position="22"/>
    </location>
</feature>